<accession>A0A1Y6F451</accession>
<evidence type="ECO:0000313" key="3">
    <source>
        <dbReference type="Proteomes" id="UP000194420"/>
    </source>
</evidence>
<reference evidence="3" key="1">
    <citation type="submission" date="2017-04" db="EMBL/GenBank/DDBJ databases">
        <authorList>
            <person name="Varghese N."/>
            <person name="Submissions S."/>
        </authorList>
    </citation>
    <scope>NUCLEOTIDE SEQUENCE [LARGE SCALE GENOMIC DNA]</scope>
</reference>
<dbReference type="PANTHER" id="PTHR34219">
    <property type="entry name" value="IRON-REGULATED INNER MEMBRANE PROTEIN-RELATED"/>
    <property type="match status" value="1"/>
</dbReference>
<feature type="transmembrane region" description="Helical" evidence="1">
    <location>
        <begin position="195"/>
        <end position="217"/>
    </location>
</feature>
<dbReference type="EMBL" id="FXWG01000002">
    <property type="protein sequence ID" value="SMQ69664.1"/>
    <property type="molecule type" value="Genomic_DNA"/>
</dbReference>
<protein>
    <submittedName>
        <fullName evidence="2">Uncharacterized iron-regulated membrane protein</fullName>
    </submittedName>
</protein>
<dbReference type="Pfam" id="PF03929">
    <property type="entry name" value="PepSY_TM"/>
    <property type="match status" value="1"/>
</dbReference>
<feature type="transmembrane region" description="Helical" evidence="1">
    <location>
        <begin position="146"/>
        <end position="170"/>
    </location>
</feature>
<evidence type="ECO:0000256" key="1">
    <source>
        <dbReference type="SAM" id="Phobius"/>
    </source>
</evidence>
<name>A0A1Y6F451_9SPHN</name>
<feature type="transmembrane region" description="Helical" evidence="1">
    <location>
        <begin position="340"/>
        <end position="361"/>
    </location>
</feature>
<dbReference type="AlphaFoldDB" id="A0A1Y6F451"/>
<keyword evidence="1" id="KW-0472">Membrane</keyword>
<keyword evidence="1" id="KW-1133">Transmembrane helix</keyword>
<dbReference type="OrthoDB" id="6307929at2"/>
<keyword evidence="1" id="KW-0812">Transmembrane</keyword>
<evidence type="ECO:0000313" key="2">
    <source>
        <dbReference type="EMBL" id="SMQ69664.1"/>
    </source>
</evidence>
<gene>
    <name evidence="2" type="ORF">SAMN06297468_1851</name>
</gene>
<dbReference type="PANTHER" id="PTHR34219:SF3">
    <property type="entry name" value="BLL7967 PROTEIN"/>
    <property type="match status" value="1"/>
</dbReference>
<sequence length="385" mass="41797">MKRSTIKTWFLVHKWSSLIPTVFLLMLCITGLPLIFHDEIDAMVGEDYDAILDGGPSAERGRPLDEMLDRALAERPGEVPLFVAFSQESPLLTVTTGPTPDADGSEMTLLFLDRSTGEVLGPAPSGGFMEFILQLHTDLFLGLPGMLFLGVMGGLFVVALISGVVLYAPFMRRLPFGTLRKGRSDRVKNLDRHNLLGIVAFGWMLVVGATGVINAFADPLVDNWRSGELAEMTAQYAGEEPLDPASYGSLDAAMTAAQSALPGRSPQFIGFPGGDWSTGHHYAVFFQGDRPLTQHLLTPALIDARSAELTDARAMPAINQALMMSKPLHFGDYGGLPLKLIWAALTLATIWVLWTGILLWARRSPARIERRIDEIASGAARGVPA</sequence>
<keyword evidence="3" id="KW-1185">Reference proteome</keyword>
<organism evidence="2 3">
    <name type="scientific">Altererythrobacter xiamenensis</name>
    <dbReference type="NCBI Taxonomy" id="1316679"/>
    <lineage>
        <taxon>Bacteria</taxon>
        <taxon>Pseudomonadati</taxon>
        <taxon>Pseudomonadota</taxon>
        <taxon>Alphaproteobacteria</taxon>
        <taxon>Sphingomonadales</taxon>
        <taxon>Erythrobacteraceae</taxon>
        <taxon>Altererythrobacter</taxon>
    </lineage>
</organism>
<feature type="transmembrane region" description="Helical" evidence="1">
    <location>
        <begin position="12"/>
        <end position="36"/>
    </location>
</feature>
<dbReference type="Proteomes" id="UP000194420">
    <property type="component" value="Unassembled WGS sequence"/>
</dbReference>
<dbReference type="RefSeq" id="WP_086437712.1">
    <property type="nucleotide sequence ID" value="NZ_FXWG01000002.1"/>
</dbReference>
<dbReference type="InterPro" id="IPR005625">
    <property type="entry name" value="PepSY-ass_TM"/>
</dbReference>
<proteinExistence type="predicted"/>